<protein>
    <recommendedName>
        <fullName evidence="1">Immunity MXAN-0049 protein domain-containing protein</fullName>
    </recommendedName>
</protein>
<reference evidence="2 3" key="1">
    <citation type="submission" date="2017-10" db="EMBL/GenBank/DDBJ databases">
        <title>Resolving the taxonomy of Roseburia spp., Eubacterium rectale and Agathobacter spp. through phylogenomic analysis.</title>
        <authorList>
            <person name="Sheridan P.O."/>
            <person name="Walker A.W."/>
            <person name="Duncan S.H."/>
            <person name="Scott K.P."/>
            <person name="Toole P.W.O."/>
            <person name="Luis P."/>
            <person name="Flint H.J."/>
        </authorList>
    </citation>
    <scope>NUCLEOTIDE SEQUENCE [LARGE SCALE GENOMIC DNA]</scope>
    <source>
        <strain evidence="2 3">JK626</strain>
    </source>
</reference>
<dbReference type="EMBL" id="PDYF01000006">
    <property type="protein sequence ID" value="PHU36188.1"/>
    <property type="molecule type" value="Genomic_DNA"/>
</dbReference>
<dbReference type="Proteomes" id="UP000225889">
    <property type="component" value="Unassembled WGS sequence"/>
</dbReference>
<feature type="domain" description="Immunity MXAN-0049 protein" evidence="1">
    <location>
        <begin position="3"/>
        <end position="185"/>
    </location>
</feature>
<evidence type="ECO:0000313" key="3">
    <source>
        <dbReference type="Proteomes" id="UP000225889"/>
    </source>
</evidence>
<gene>
    <name evidence="2" type="ORF">CSX01_01380</name>
</gene>
<dbReference type="Pfam" id="PF07791">
    <property type="entry name" value="Imm11"/>
    <property type="match status" value="1"/>
</dbReference>
<evidence type="ECO:0000313" key="2">
    <source>
        <dbReference type="EMBL" id="PHU36188.1"/>
    </source>
</evidence>
<accession>A0A2G3DYR8</accession>
<dbReference type="InterPro" id="IPR012433">
    <property type="entry name" value="Imm11"/>
</dbReference>
<comment type="caution">
    <text evidence="2">The sequence shown here is derived from an EMBL/GenBank/DDBJ whole genome shotgun (WGS) entry which is preliminary data.</text>
</comment>
<dbReference type="RefSeq" id="WP_099391157.1">
    <property type="nucleotide sequence ID" value="NZ_PDYF01000006.1"/>
</dbReference>
<name>A0A2G3DYR8_9FIRM</name>
<sequence length="187" mass="21744">MHYYKLGMDMTRENDVVLHCKNCSEIGLNTFVTGEYYSEISSITFYYDEEEGSVWTDYLANDKGWFIVSERFKSLLQKMNSDIQFIDVSIYDIKGVNTEKKYCIANIIKVVDALCLDKSDYFETYIEGKGMIYSVSKYGIYEDKTDGADIFKLDNWQQVPIFVSETFKKTIELNNCTGMSFREIAVE</sequence>
<proteinExistence type="predicted"/>
<reference evidence="2 3" key="2">
    <citation type="submission" date="2017-10" db="EMBL/GenBank/DDBJ databases">
        <authorList>
            <person name="Banno H."/>
            <person name="Chua N.-H."/>
        </authorList>
    </citation>
    <scope>NUCLEOTIDE SEQUENCE [LARGE SCALE GENOMIC DNA]</scope>
    <source>
        <strain evidence="2 3">JK626</strain>
    </source>
</reference>
<organism evidence="2 3">
    <name type="scientific">Pseudobutyrivibrio ruminis</name>
    <dbReference type="NCBI Taxonomy" id="46206"/>
    <lineage>
        <taxon>Bacteria</taxon>
        <taxon>Bacillati</taxon>
        <taxon>Bacillota</taxon>
        <taxon>Clostridia</taxon>
        <taxon>Lachnospirales</taxon>
        <taxon>Lachnospiraceae</taxon>
        <taxon>Pseudobutyrivibrio</taxon>
    </lineage>
</organism>
<dbReference type="AlphaFoldDB" id="A0A2G3DYR8"/>
<evidence type="ECO:0000259" key="1">
    <source>
        <dbReference type="Pfam" id="PF07791"/>
    </source>
</evidence>